<keyword evidence="2" id="KW-1185">Reference proteome</keyword>
<accession>A0ABQ4YTD5</accession>
<dbReference type="Proteomes" id="UP001151760">
    <property type="component" value="Unassembled WGS sequence"/>
</dbReference>
<dbReference type="EMBL" id="BQNB010010715">
    <property type="protein sequence ID" value="GJS81015.1"/>
    <property type="molecule type" value="Genomic_DNA"/>
</dbReference>
<protein>
    <submittedName>
        <fullName evidence="1">Uncharacterized protein</fullName>
    </submittedName>
</protein>
<name>A0ABQ4YTD5_9ASTR</name>
<sequence>MALLSMRADMFWKKTGKKITIQGSDAAGRESYKKEPKVEEPSHKAMMAIDGIGWDWSFMDEENESSENQALVAKEVVPTEFALMAMSSSSSDNEIPLLKVKKSGLRTKKGVGFDEYRAVPPPPAQVYSSLMPDLSWTGLPEFADLNTVMGLY</sequence>
<comment type="caution">
    <text evidence="1">The sequence shown here is derived from an EMBL/GenBank/DDBJ whole genome shotgun (WGS) entry which is preliminary data.</text>
</comment>
<reference evidence="1" key="2">
    <citation type="submission" date="2022-01" db="EMBL/GenBank/DDBJ databases">
        <authorList>
            <person name="Yamashiro T."/>
            <person name="Shiraishi A."/>
            <person name="Satake H."/>
            <person name="Nakayama K."/>
        </authorList>
    </citation>
    <scope>NUCLEOTIDE SEQUENCE</scope>
</reference>
<reference evidence="1" key="1">
    <citation type="journal article" date="2022" name="Int. J. Mol. Sci.">
        <title>Draft Genome of Tanacetum Coccineum: Genomic Comparison of Closely Related Tanacetum-Family Plants.</title>
        <authorList>
            <person name="Yamashiro T."/>
            <person name="Shiraishi A."/>
            <person name="Nakayama K."/>
            <person name="Satake H."/>
        </authorList>
    </citation>
    <scope>NUCLEOTIDE SEQUENCE</scope>
</reference>
<gene>
    <name evidence="1" type="ORF">Tco_0747556</name>
</gene>
<proteinExistence type="predicted"/>
<organism evidence="1 2">
    <name type="scientific">Tanacetum coccineum</name>
    <dbReference type="NCBI Taxonomy" id="301880"/>
    <lineage>
        <taxon>Eukaryota</taxon>
        <taxon>Viridiplantae</taxon>
        <taxon>Streptophyta</taxon>
        <taxon>Embryophyta</taxon>
        <taxon>Tracheophyta</taxon>
        <taxon>Spermatophyta</taxon>
        <taxon>Magnoliopsida</taxon>
        <taxon>eudicotyledons</taxon>
        <taxon>Gunneridae</taxon>
        <taxon>Pentapetalae</taxon>
        <taxon>asterids</taxon>
        <taxon>campanulids</taxon>
        <taxon>Asterales</taxon>
        <taxon>Asteraceae</taxon>
        <taxon>Asteroideae</taxon>
        <taxon>Anthemideae</taxon>
        <taxon>Anthemidinae</taxon>
        <taxon>Tanacetum</taxon>
    </lineage>
</organism>
<evidence type="ECO:0000313" key="1">
    <source>
        <dbReference type="EMBL" id="GJS81015.1"/>
    </source>
</evidence>
<evidence type="ECO:0000313" key="2">
    <source>
        <dbReference type="Proteomes" id="UP001151760"/>
    </source>
</evidence>